<accession>A0AAD2HDY9</accession>
<dbReference type="SUPFAM" id="SSF143990">
    <property type="entry name" value="YbiA-like"/>
    <property type="match status" value="1"/>
</dbReference>
<evidence type="ECO:0000259" key="2">
    <source>
        <dbReference type="Pfam" id="PF08719"/>
    </source>
</evidence>
<reference evidence="4" key="1">
    <citation type="submission" date="2023-11" db="EMBL/GenBank/DDBJ databases">
        <authorList>
            <person name="De Vega J J."/>
            <person name="De Vega J J."/>
        </authorList>
    </citation>
    <scope>NUCLEOTIDE SEQUENCE</scope>
</reference>
<feature type="domain" description="NADAR" evidence="2">
    <location>
        <begin position="307"/>
        <end position="436"/>
    </location>
</feature>
<proteinExistence type="predicted"/>
<dbReference type="Pfam" id="PF08719">
    <property type="entry name" value="NADAR"/>
    <property type="match status" value="1"/>
</dbReference>
<comment type="caution">
    <text evidence="4">The sequence shown here is derived from an EMBL/GenBank/DDBJ whole genome shotgun (WGS) entry which is preliminary data.</text>
</comment>
<dbReference type="EMBL" id="CAVNYO010000119">
    <property type="protein sequence ID" value="CAK5267321.1"/>
    <property type="molecule type" value="Genomic_DNA"/>
</dbReference>
<gene>
    <name evidence="4" type="ORF">MYCIT1_LOCUS20747</name>
    <name evidence="3" type="ORF">MYCIT1_LOCUS9725</name>
</gene>
<evidence type="ECO:0000256" key="1">
    <source>
        <dbReference type="SAM" id="MobiDB-lite"/>
    </source>
</evidence>
<protein>
    <recommendedName>
        <fullName evidence="2">NADAR domain-containing protein</fullName>
    </recommendedName>
</protein>
<evidence type="ECO:0000313" key="3">
    <source>
        <dbReference type="EMBL" id="CAK5267321.1"/>
    </source>
</evidence>
<feature type="compositionally biased region" description="Basic residues" evidence="1">
    <location>
        <begin position="44"/>
        <end position="54"/>
    </location>
</feature>
<dbReference type="EMBL" id="CAVNYO010000399">
    <property type="protein sequence ID" value="CAK5273922.1"/>
    <property type="molecule type" value="Genomic_DNA"/>
</dbReference>
<organism evidence="4 5">
    <name type="scientific">Mycena citricolor</name>
    <dbReference type="NCBI Taxonomy" id="2018698"/>
    <lineage>
        <taxon>Eukaryota</taxon>
        <taxon>Fungi</taxon>
        <taxon>Dikarya</taxon>
        <taxon>Basidiomycota</taxon>
        <taxon>Agaricomycotina</taxon>
        <taxon>Agaricomycetes</taxon>
        <taxon>Agaricomycetidae</taxon>
        <taxon>Agaricales</taxon>
        <taxon>Marasmiineae</taxon>
        <taxon>Mycenaceae</taxon>
        <taxon>Mycena</taxon>
    </lineage>
</organism>
<keyword evidence="5" id="KW-1185">Reference proteome</keyword>
<dbReference type="Gene3D" id="1.10.357.40">
    <property type="entry name" value="YbiA-like"/>
    <property type="match status" value="1"/>
</dbReference>
<dbReference type="InterPro" id="IPR037238">
    <property type="entry name" value="YbiA-like_sf"/>
</dbReference>
<name>A0AAD2HDY9_9AGAR</name>
<evidence type="ECO:0000313" key="4">
    <source>
        <dbReference type="EMBL" id="CAK5273922.1"/>
    </source>
</evidence>
<dbReference type="Proteomes" id="UP001295794">
    <property type="component" value="Unassembled WGS sequence"/>
</dbReference>
<dbReference type="CDD" id="cd15457">
    <property type="entry name" value="NADAR"/>
    <property type="match status" value="1"/>
</dbReference>
<dbReference type="AlphaFoldDB" id="A0AAD2HDY9"/>
<sequence>MGSSSSKSRTRAYPLVNPAIHVPYGHNPNAYVNAHFHPNVPPNSKKKRKRNRKESRREGNARAFVEGWHIGNGGIPGIQPQLVPPVSQPTGTSAPDNAASTLMPQAQPEFAAPVNSIAPDPAAVSQPTLAAVGPDMARVLEPLPPANPEVYGPPSQPTFRLLDNPLPTPPRDLYELSPYNTLLDLPHTRALFTTTHSQQSPISMPANGSYGRRNGGRAGGILRAMMGRRKEDQIQLVPVFMQAAPAQTTMPQPAQHRATPALLQPLATPHSAQTAAPGLLPTAAPDTVIRFPNENPEFLGFLSYSPHHVIDADGSRYPTVMHLYEAQKFLPLYPQLAKRIQACSDVTQLHDVDNELTATHPHAVRSDWSVVFLQAMEDAVRRKFQLHANLLDLLLRTGTLPLVYAGGADTFWGEGLDGQGLNQLGLLMQRVRESLRSESGIPG</sequence>
<dbReference type="InterPro" id="IPR012816">
    <property type="entry name" value="NADAR"/>
</dbReference>
<evidence type="ECO:0000313" key="5">
    <source>
        <dbReference type="Proteomes" id="UP001295794"/>
    </source>
</evidence>
<feature type="region of interest" description="Disordered" evidence="1">
    <location>
        <begin position="35"/>
        <end position="61"/>
    </location>
</feature>